<dbReference type="GO" id="GO:0006298">
    <property type="term" value="P:mismatch repair"/>
    <property type="evidence" value="ECO:0007669"/>
    <property type="project" value="InterPro"/>
</dbReference>
<dbReference type="Pfam" id="PF03852">
    <property type="entry name" value="Vsr"/>
    <property type="match status" value="1"/>
</dbReference>
<accession>E8V5B0</accession>
<dbReference type="Gene3D" id="3.40.960.10">
    <property type="entry name" value="VSR Endonuclease"/>
    <property type="match status" value="1"/>
</dbReference>
<keyword evidence="1" id="KW-0540">Nuclease</keyword>
<keyword evidence="8" id="KW-1185">Reference proteome</keyword>
<dbReference type="InterPro" id="IPR011335">
    <property type="entry name" value="Restrct_endonuc-II-like"/>
</dbReference>
<proteinExistence type="inferred from homology"/>
<evidence type="ECO:0000256" key="4">
    <source>
        <dbReference type="ARBA" id="ARBA00022801"/>
    </source>
</evidence>
<dbReference type="eggNOG" id="COG3727">
    <property type="taxonomic scope" value="Bacteria"/>
</dbReference>
<gene>
    <name evidence="7" type="ordered locus">AciPR4_4121</name>
</gene>
<dbReference type="KEGG" id="tsa:AciPR4_4121"/>
<dbReference type="REBASE" id="32174">
    <property type="entry name" value="V.TsaSORF4122P"/>
</dbReference>
<dbReference type="EMBL" id="CP002467">
    <property type="protein sequence ID" value="ADV84869.1"/>
    <property type="molecule type" value="Genomic_DNA"/>
</dbReference>
<dbReference type="STRING" id="401053.AciPR4_4121"/>
<protein>
    <submittedName>
        <fullName evidence="7">DNA mismatch endonuclease vsr</fullName>
    </submittedName>
</protein>
<evidence type="ECO:0000256" key="1">
    <source>
        <dbReference type="ARBA" id="ARBA00022722"/>
    </source>
</evidence>
<evidence type="ECO:0000313" key="8">
    <source>
        <dbReference type="Proteomes" id="UP000006844"/>
    </source>
</evidence>
<evidence type="ECO:0000313" key="7">
    <source>
        <dbReference type="EMBL" id="ADV84869.1"/>
    </source>
</evidence>
<dbReference type="SUPFAM" id="SSF52980">
    <property type="entry name" value="Restriction endonuclease-like"/>
    <property type="match status" value="1"/>
</dbReference>
<evidence type="ECO:0000256" key="6">
    <source>
        <dbReference type="ARBA" id="ARBA00029466"/>
    </source>
</evidence>
<dbReference type="GO" id="GO:0004519">
    <property type="term" value="F:endonuclease activity"/>
    <property type="evidence" value="ECO:0007669"/>
    <property type="project" value="UniProtKB-KW"/>
</dbReference>
<sequence length="125" mass="14696">MGAVRGSGNRTTELRLKMALVRSGVRGWTANRSDLPGKPDFYFESARLAVFVDGCFWHGCGKCGHIPKTHQEFWATKIERNRNRHKKVSKLLKIERIRLLRFWEHQLRDDLHRCVRQIVMRLPSK</sequence>
<keyword evidence="4" id="KW-0378">Hydrolase</keyword>
<evidence type="ECO:0000256" key="2">
    <source>
        <dbReference type="ARBA" id="ARBA00022759"/>
    </source>
</evidence>
<name>E8V5B0_TERSS</name>
<comment type="similarity">
    <text evidence="6">Belongs to the Vsr family.</text>
</comment>
<dbReference type="GO" id="GO:0016787">
    <property type="term" value="F:hydrolase activity"/>
    <property type="evidence" value="ECO:0007669"/>
    <property type="project" value="UniProtKB-KW"/>
</dbReference>
<reference evidence="7 8" key="1">
    <citation type="journal article" date="2012" name="Stand. Genomic Sci.">
        <title>Complete genome sequence of Terriglobus saanensis type strain SP1PR4(T), an Acidobacteria from tundra soil.</title>
        <authorList>
            <person name="Rawat S.R."/>
            <person name="Mannisto M.K."/>
            <person name="Starovoytov V."/>
            <person name="Goodwin L."/>
            <person name="Nolan M."/>
            <person name="Hauser L."/>
            <person name="Land M."/>
            <person name="Davenport K.W."/>
            <person name="Woyke T."/>
            <person name="Haggblom M.M."/>
        </authorList>
    </citation>
    <scope>NUCLEOTIDE SEQUENCE</scope>
    <source>
        <strain evidence="8">ATCC BAA-1853 / DSM 23119 / SP1PR4</strain>
    </source>
</reference>
<evidence type="ECO:0000256" key="5">
    <source>
        <dbReference type="ARBA" id="ARBA00023204"/>
    </source>
</evidence>
<keyword evidence="3" id="KW-0227">DNA damage</keyword>
<evidence type="ECO:0000256" key="3">
    <source>
        <dbReference type="ARBA" id="ARBA00022763"/>
    </source>
</evidence>
<keyword evidence="2 7" id="KW-0255">Endonuclease</keyword>
<dbReference type="CDD" id="cd00221">
    <property type="entry name" value="Vsr"/>
    <property type="match status" value="1"/>
</dbReference>
<dbReference type="Proteomes" id="UP000006844">
    <property type="component" value="Chromosome"/>
</dbReference>
<keyword evidence="5" id="KW-0234">DNA repair</keyword>
<organism evidence="7 8">
    <name type="scientific">Terriglobus saanensis (strain ATCC BAA-1853 / DSM 23119 / SP1PR4)</name>
    <dbReference type="NCBI Taxonomy" id="401053"/>
    <lineage>
        <taxon>Bacteria</taxon>
        <taxon>Pseudomonadati</taxon>
        <taxon>Acidobacteriota</taxon>
        <taxon>Terriglobia</taxon>
        <taxon>Terriglobales</taxon>
        <taxon>Acidobacteriaceae</taxon>
        <taxon>Terriglobus</taxon>
    </lineage>
</organism>
<dbReference type="HOGENOM" id="CLU_111913_2_2_0"/>
<dbReference type="AlphaFoldDB" id="E8V5B0"/>
<dbReference type="InterPro" id="IPR004603">
    <property type="entry name" value="DNA_mismatch_endonuc_vsr"/>
</dbReference>